<comment type="similarity">
    <text evidence="1">Belongs to the N(4)/N(6)-methyltransferase family.</text>
</comment>
<dbReference type="InterPro" id="IPR002052">
    <property type="entry name" value="DNA_methylase_N6_adenine_CS"/>
</dbReference>
<evidence type="ECO:0000256" key="4">
    <source>
        <dbReference type="ARBA" id="ARBA00022679"/>
    </source>
</evidence>
<comment type="catalytic activity">
    <reaction evidence="7">
        <text>a 2'-deoxyadenosine in DNA + S-adenosyl-L-methionine = an N(6)-methyl-2'-deoxyadenosine in DNA + S-adenosyl-L-homocysteine + H(+)</text>
        <dbReference type="Rhea" id="RHEA:15197"/>
        <dbReference type="Rhea" id="RHEA-COMP:12418"/>
        <dbReference type="Rhea" id="RHEA-COMP:12419"/>
        <dbReference type="ChEBI" id="CHEBI:15378"/>
        <dbReference type="ChEBI" id="CHEBI:57856"/>
        <dbReference type="ChEBI" id="CHEBI:59789"/>
        <dbReference type="ChEBI" id="CHEBI:90615"/>
        <dbReference type="ChEBI" id="CHEBI:90616"/>
        <dbReference type="EC" id="2.1.1.72"/>
    </reaction>
</comment>
<evidence type="ECO:0000259" key="8">
    <source>
        <dbReference type="Pfam" id="PF02384"/>
    </source>
</evidence>
<dbReference type="GO" id="GO:0009007">
    <property type="term" value="F:site-specific DNA-methyltransferase (adenine-specific) activity"/>
    <property type="evidence" value="ECO:0007669"/>
    <property type="project" value="UniProtKB-EC"/>
</dbReference>
<evidence type="ECO:0000256" key="3">
    <source>
        <dbReference type="ARBA" id="ARBA00022603"/>
    </source>
</evidence>
<dbReference type="InterPro" id="IPR051537">
    <property type="entry name" value="DNA_Adenine_Mtase"/>
</dbReference>
<dbReference type="EC" id="2.1.1.72" evidence="2"/>
<evidence type="ECO:0000313" key="11">
    <source>
        <dbReference type="Proteomes" id="UP001258434"/>
    </source>
</evidence>
<accession>A0ABD5FVL8</accession>
<dbReference type="Pfam" id="PF12161">
    <property type="entry name" value="HsdM_N"/>
    <property type="match status" value="1"/>
</dbReference>
<gene>
    <name evidence="10" type="ORF">BFGS077_000932</name>
</gene>
<evidence type="ECO:0000259" key="9">
    <source>
        <dbReference type="Pfam" id="PF12161"/>
    </source>
</evidence>
<dbReference type="Pfam" id="PF02384">
    <property type="entry name" value="N6_Mtase"/>
    <property type="match status" value="1"/>
</dbReference>
<dbReference type="GO" id="GO:0032259">
    <property type="term" value="P:methylation"/>
    <property type="evidence" value="ECO:0007669"/>
    <property type="project" value="UniProtKB-KW"/>
</dbReference>
<dbReference type="PRINTS" id="PR00507">
    <property type="entry name" value="N12N6MTFRASE"/>
</dbReference>
<evidence type="ECO:0000256" key="1">
    <source>
        <dbReference type="ARBA" id="ARBA00006594"/>
    </source>
</evidence>
<dbReference type="AlphaFoldDB" id="A0ABD5FVL8"/>
<evidence type="ECO:0000256" key="6">
    <source>
        <dbReference type="ARBA" id="ARBA00022747"/>
    </source>
</evidence>
<dbReference type="InterPro" id="IPR022749">
    <property type="entry name" value="D12N6_MeTrfase_N"/>
</dbReference>
<dbReference type="Gene3D" id="3.40.50.150">
    <property type="entry name" value="Vaccinia Virus protein VP39"/>
    <property type="match status" value="1"/>
</dbReference>
<proteinExistence type="inferred from homology"/>
<feature type="domain" description="DNA methylase adenine-specific" evidence="8">
    <location>
        <begin position="171"/>
        <end position="496"/>
    </location>
</feature>
<comment type="caution">
    <text evidence="10">The sequence shown here is derived from an EMBL/GenBank/DDBJ whole genome shotgun (WGS) entry which is preliminary data.</text>
</comment>
<dbReference type="PROSITE" id="PS00092">
    <property type="entry name" value="N6_MTASE"/>
    <property type="match status" value="1"/>
</dbReference>
<dbReference type="InterPro" id="IPR003356">
    <property type="entry name" value="DNA_methylase_A-5"/>
</dbReference>
<dbReference type="GO" id="GO:0009307">
    <property type="term" value="P:DNA restriction-modification system"/>
    <property type="evidence" value="ECO:0007669"/>
    <property type="project" value="UniProtKB-KW"/>
</dbReference>
<evidence type="ECO:0000313" key="10">
    <source>
        <dbReference type="EMBL" id="MDT6975679.1"/>
    </source>
</evidence>
<dbReference type="InterPro" id="IPR029063">
    <property type="entry name" value="SAM-dependent_MTases_sf"/>
</dbReference>
<protein>
    <recommendedName>
        <fullName evidence="2">site-specific DNA-methyltransferase (adenine-specific)</fullName>
        <ecNumber evidence="2">2.1.1.72</ecNumber>
    </recommendedName>
</protein>
<dbReference type="RefSeq" id="WP_009291755.1">
    <property type="nucleotide sequence ID" value="NZ_GL945043.1"/>
</dbReference>
<dbReference type="PANTHER" id="PTHR42933:SF3">
    <property type="entry name" value="TYPE I RESTRICTION ENZYME MJAVIII METHYLASE SUBUNIT"/>
    <property type="match status" value="1"/>
</dbReference>
<evidence type="ECO:0000256" key="2">
    <source>
        <dbReference type="ARBA" id="ARBA00011900"/>
    </source>
</evidence>
<sequence>MEQAQYNQLFSFIWNIATDVLVYAFDKGEYKKIIMPMMVLRRIDVLLEPTKAILLAQKKMLDDNKIANQDPILFNTTGYPFYNTSLFTMKTLKGETDPLRLKMNFNDYLNGFSKDVQDILDKFHLRQMVDNLTEAERLGSIIEKFTDDKINLSNKPVLDDNGNVKSPALDNHTMGTMFEELLRRFNEENNVTEAGEHFTPRDYVKLLADLAVIPVADKIKDNTYTVYDGACGTGGILTIAQDRIKEVANERGKNVQVLIYGQELQPETFATCKADLMISGDIQAFQYVHGTEMREYIAFDSTISRDGHPGETYDFCISNPPFGTPWKEDLKKRGLTETEKKKFTDSRFTLIGEDDMGISFIPDIGDCQMMFLANNLSRMKNATELGTRIVEVHNGSSLFTGDAGSGASNLRQYIIENDLLEAIVAMPEKDFYNTGIGTFIWIVTNRKEERRRGYVQLIDATDIKSPLRKNLGEKNCETTESDRQQIVKLLTDFAETPQSKIFPNNEFGYWSVKVCRPLRLCFEYNEEREAEMCRKEKDAAICCEVMTFVKQYDHSSDYDFNTLQELLKVAVKGMKSKPKKKHVDLLQKYYTTTCLDAEIVLDSDGRQVADKALEDTEIVPFRYKGGIDEFLQNEILPYTHDAWIDEKSIQVGYELSFTKYFYKPKALRSIEDITRDIRAVEERTNGMLDDILGKV</sequence>
<keyword evidence="4" id="KW-0808">Transferase</keyword>
<feature type="domain" description="N6 adenine-specific DNA methyltransferase N-terminal" evidence="9">
    <location>
        <begin position="11"/>
        <end position="145"/>
    </location>
</feature>
<organism evidence="10 11">
    <name type="scientific">Bacteroides fragilis</name>
    <dbReference type="NCBI Taxonomy" id="817"/>
    <lineage>
        <taxon>Bacteria</taxon>
        <taxon>Pseudomonadati</taxon>
        <taxon>Bacteroidota</taxon>
        <taxon>Bacteroidia</taxon>
        <taxon>Bacteroidales</taxon>
        <taxon>Bacteroidaceae</taxon>
        <taxon>Bacteroides</taxon>
    </lineage>
</organism>
<evidence type="ECO:0000256" key="7">
    <source>
        <dbReference type="ARBA" id="ARBA00047942"/>
    </source>
</evidence>
<keyword evidence="3" id="KW-0489">Methyltransferase</keyword>
<reference evidence="11" key="1">
    <citation type="submission" date="2023-07" db="EMBL/GenBank/DDBJ databases">
        <title>A gut symbiont ubiquitin homologue binds and inactivates peptidyl-prolyl isomerase to mediate the interbacterial arms race in the human gut.</title>
        <authorList>
            <person name="Jiang K."/>
            <person name="Li W."/>
            <person name="Tong M."/>
            <person name="Xu J."/>
            <person name="Chen Z."/>
            <person name="Yang Y."/>
            <person name="Zang Y."/>
            <person name="Jiao X."/>
            <person name="Liu C."/>
            <person name="Lim B."/>
            <person name="Jiang X."/>
            <person name="Wang J."/>
            <person name="Wu D."/>
            <person name="Wang M."/>
            <person name="Liu S.-J."/>
            <person name="Shao F."/>
            <person name="Gao X."/>
        </authorList>
    </citation>
    <scope>NUCLEOTIDE SEQUENCE [LARGE SCALE GENOMIC DNA]</scope>
    <source>
        <strain evidence="11">GS077</strain>
    </source>
</reference>
<name>A0ABD5FVL8_BACFG</name>
<dbReference type="Proteomes" id="UP001258434">
    <property type="component" value="Unassembled WGS sequence"/>
</dbReference>
<evidence type="ECO:0000256" key="5">
    <source>
        <dbReference type="ARBA" id="ARBA00022691"/>
    </source>
</evidence>
<reference evidence="10 11" key="2">
    <citation type="submission" date="2023-08" db="EMBL/GenBank/DDBJ databases">
        <authorList>
            <person name="Du M."/>
            <person name="Liu C."/>
            <person name="Liu S.-J."/>
        </authorList>
    </citation>
    <scope>NUCLEOTIDE SEQUENCE [LARGE SCALE GENOMIC DNA]</scope>
    <source>
        <strain evidence="10 11">GS077</strain>
    </source>
</reference>
<dbReference type="SUPFAM" id="SSF53335">
    <property type="entry name" value="S-adenosyl-L-methionine-dependent methyltransferases"/>
    <property type="match status" value="1"/>
</dbReference>
<dbReference type="PANTHER" id="PTHR42933">
    <property type="entry name" value="SLR6095 PROTEIN"/>
    <property type="match status" value="1"/>
</dbReference>
<keyword evidence="5" id="KW-0949">S-adenosyl-L-methionine</keyword>
<keyword evidence="6" id="KW-0680">Restriction system</keyword>
<dbReference type="EMBL" id="JAVFHL010000001">
    <property type="protein sequence ID" value="MDT6975679.1"/>
    <property type="molecule type" value="Genomic_DNA"/>
</dbReference>